<protein>
    <submittedName>
        <fullName evidence="1">Uncharacterized protein</fullName>
    </submittedName>
</protein>
<dbReference type="EMBL" id="CM040483">
    <property type="protein sequence ID" value="MCI4395636.1"/>
    <property type="molecule type" value="Genomic_DNA"/>
</dbReference>
<organism evidence="1 2">
    <name type="scientific">Pangasianodon gigas</name>
    <name type="common">Mekong giant catfish</name>
    <name type="synonym">Pangasius gigas</name>
    <dbReference type="NCBI Taxonomy" id="30993"/>
    <lineage>
        <taxon>Eukaryota</taxon>
        <taxon>Metazoa</taxon>
        <taxon>Chordata</taxon>
        <taxon>Craniata</taxon>
        <taxon>Vertebrata</taxon>
        <taxon>Euteleostomi</taxon>
        <taxon>Actinopterygii</taxon>
        <taxon>Neopterygii</taxon>
        <taxon>Teleostei</taxon>
        <taxon>Ostariophysi</taxon>
        <taxon>Siluriformes</taxon>
        <taxon>Pangasiidae</taxon>
        <taxon>Pangasianodon</taxon>
    </lineage>
</organism>
<name>A0ACC5XWP0_PANGG</name>
<evidence type="ECO:0000313" key="2">
    <source>
        <dbReference type="Proteomes" id="UP000829447"/>
    </source>
</evidence>
<dbReference type="Proteomes" id="UP000829447">
    <property type="component" value="Linkage Group LG30"/>
</dbReference>
<proteinExistence type="predicted"/>
<keyword evidence="2" id="KW-1185">Reference proteome</keyword>
<evidence type="ECO:0000313" key="1">
    <source>
        <dbReference type="EMBL" id="MCI4395636.1"/>
    </source>
</evidence>
<reference evidence="1 2" key="1">
    <citation type="journal article" date="2022" name="bioRxiv">
        <title>An ancient truncated duplication of the anti-Mullerian hormone receptor type 2 gene is a potential conserved master sex determinant in the Pangasiidae catfish family.</title>
        <authorList>
            <person name="Wen M."/>
            <person name="Pan Q."/>
            <person name="Jouanno E."/>
            <person name="Montfort J."/>
            <person name="Zahm M."/>
            <person name="Cabau C."/>
            <person name="Klopp C."/>
            <person name="Iampietro C."/>
            <person name="Roques C."/>
            <person name="Bouchez O."/>
            <person name="Castinel A."/>
            <person name="Donnadieu C."/>
            <person name="Parrinello H."/>
            <person name="Poncet C."/>
            <person name="Belmonte E."/>
            <person name="Gautier V."/>
            <person name="Avarre J.-C."/>
            <person name="Dugue R."/>
            <person name="Gustiano R."/>
            <person name="Ha T.T.T."/>
            <person name="Campet M."/>
            <person name="Sriphairoj K."/>
            <person name="Ribolli J."/>
            <person name="de Almeida F.L."/>
            <person name="Desvignes T."/>
            <person name="Postlethwait J.H."/>
            <person name="Bucao C.F."/>
            <person name="Robinson-Rechavi M."/>
            <person name="Bobe J."/>
            <person name="Herpin A."/>
            <person name="Guiguen Y."/>
        </authorList>
    </citation>
    <scope>NUCLEOTIDE SEQUENCE [LARGE SCALE GENOMIC DNA]</scope>
    <source>
        <strain evidence="1">YG-Dec2019</strain>
    </source>
</reference>
<comment type="caution">
    <text evidence="1">The sequence shown here is derived from an EMBL/GenBank/DDBJ whole genome shotgun (WGS) entry which is preliminary data.</text>
</comment>
<sequence>MVCVAASKAVCDPELIADQIGISALIIQDFKGPLTADYVFDWERVLQAQGDTGVFLQYTHARLRSLLRTHGNETLTHFDASHLQDRRSISILQHLLSLLRTHGNETLTHFDASHLQDRRSISILQHLLRYDEVLLQSALELQPRYLVNFLLTLCHLVSSAHRDLPVKGSATDVAQARLHLFAGTCSVLANGMKILGARLHLFAGTCSVLANGMKILGVTPVEKM</sequence>
<gene>
    <name evidence="1" type="ORF">PGIGA_G00194260</name>
</gene>
<accession>A0ACC5XWP0</accession>